<reference evidence="10" key="3">
    <citation type="submission" date="2025-09" db="UniProtKB">
        <authorList>
            <consortium name="Ensembl"/>
        </authorList>
    </citation>
    <scope>IDENTIFICATION</scope>
    <source>
        <strain evidence="10">breed Abyssinian</strain>
    </source>
</reference>
<dbReference type="PANTHER" id="PTHR19256:SF65">
    <property type="entry name" value="T CELL RECEPTOR GAMMA CONSTANT 1-RELATED"/>
    <property type="match status" value="1"/>
</dbReference>
<proteinExistence type="predicted"/>
<dbReference type="CDD" id="cd07697">
    <property type="entry name" value="IgC1_TCR_gamma"/>
    <property type="match status" value="1"/>
</dbReference>
<reference evidence="10 11" key="1">
    <citation type="submission" date="2021-02" db="EMBL/GenBank/DDBJ databases">
        <title>Safari Cat Assemblies.</title>
        <authorList>
            <person name="Bredemeyer K.R."/>
            <person name="Murphy W.J."/>
        </authorList>
    </citation>
    <scope>NUCLEOTIDE SEQUENCE [LARGE SCALE GENOMIC DNA]</scope>
</reference>
<dbReference type="InterPro" id="IPR003597">
    <property type="entry name" value="Ig_C1-set"/>
</dbReference>
<name>A0ABI7X1K0_FELCA</name>
<dbReference type="SUPFAM" id="SSF48726">
    <property type="entry name" value="Immunoglobulin"/>
    <property type="match status" value="1"/>
</dbReference>
<evidence type="ECO:0000256" key="5">
    <source>
        <dbReference type="ARBA" id="ARBA00023170"/>
    </source>
</evidence>
<protein>
    <recommendedName>
        <fullName evidence="9">Ig-like domain-containing protein</fullName>
    </recommendedName>
</protein>
<dbReference type="Ensembl" id="ENSFCTT00005025176.1">
    <property type="protein sequence ID" value="ENSFCTP00005016417.1"/>
    <property type="gene ID" value="ENSFCTG00005009029.1"/>
</dbReference>
<dbReference type="Pfam" id="PF07654">
    <property type="entry name" value="C1-set"/>
    <property type="match status" value="1"/>
</dbReference>
<keyword evidence="2 8" id="KW-0812">Transmembrane</keyword>
<feature type="transmembrane region" description="Helical" evidence="8">
    <location>
        <begin position="216"/>
        <end position="243"/>
    </location>
</feature>
<evidence type="ECO:0000256" key="6">
    <source>
        <dbReference type="ARBA" id="ARBA00023319"/>
    </source>
</evidence>
<accession>A0ABI7X1K0</accession>
<evidence type="ECO:0000256" key="1">
    <source>
        <dbReference type="ARBA" id="ARBA00004370"/>
    </source>
</evidence>
<dbReference type="InterPro" id="IPR051117">
    <property type="entry name" value="TRG_var/const_region"/>
</dbReference>
<evidence type="ECO:0000313" key="11">
    <source>
        <dbReference type="Proteomes" id="UP000823872"/>
    </source>
</evidence>
<dbReference type="InterPro" id="IPR036179">
    <property type="entry name" value="Ig-like_dom_sf"/>
</dbReference>
<evidence type="ECO:0000256" key="3">
    <source>
        <dbReference type="ARBA" id="ARBA00022989"/>
    </source>
</evidence>
<comment type="subcellular location">
    <subcellularLocation>
        <location evidence="1">Membrane</location>
    </subcellularLocation>
</comment>
<reference evidence="10" key="2">
    <citation type="submission" date="2025-08" db="UniProtKB">
        <authorList>
            <consortium name="Ensembl"/>
        </authorList>
    </citation>
    <scope>IDENTIFICATION</scope>
    <source>
        <strain evidence="10">breed Abyssinian</strain>
    </source>
</reference>
<evidence type="ECO:0000313" key="10">
    <source>
        <dbReference type="Ensembl" id="ENSFCTP00005016417.1"/>
    </source>
</evidence>
<keyword evidence="3 8" id="KW-1133">Transmembrane helix</keyword>
<sequence length="250" mass="27727">MTHSCLFTQAGTVAERPDQIGSPDEQLRILHQCSGNAKSPDEDTSPKPTIFLPSIAERKLHKAGTYLCLLEDFFPDVINIDWKEKNGRVILKSQQGDTMKTKDTYMKYTWLTVREDSMGKEHKCIVKHQKNKGGVDQEILFPSINTADLVTGSKVGFQKESETSRNTRPVTMSPSSTLSTSPFSSAAELTAVNSTEASLKDENDPLQLQLMNTSAYYTYFLLLVKSMVYTVITAICLLGRVALCDNGKSS</sequence>
<dbReference type="GeneTree" id="ENSGT00940000153143"/>
<evidence type="ECO:0000256" key="7">
    <source>
        <dbReference type="SAM" id="MobiDB-lite"/>
    </source>
</evidence>
<evidence type="ECO:0000259" key="9">
    <source>
        <dbReference type="PROSITE" id="PS50835"/>
    </source>
</evidence>
<keyword evidence="4 8" id="KW-0472">Membrane</keyword>
<feature type="domain" description="Ig-like" evidence="9">
    <location>
        <begin position="46"/>
        <end position="141"/>
    </location>
</feature>
<keyword evidence="11" id="KW-1185">Reference proteome</keyword>
<organism evidence="10 11">
    <name type="scientific">Felis catus</name>
    <name type="common">Cat</name>
    <name type="synonym">Felis silvestris catus</name>
    <dbReference type="NCBI Taxonomy" id="9685"/>
    <lineage>
        <taxon>Eukaryota</taxon>
        <taxon>Metazoa</taxon>
        <taxon>Chordata</taxon>
        <taxon>Craniata</taxon>
        <taxon>Vertebrata</taxon>
        <taxon>Euteleostomi</taxon>
        <taxon>Mammalia</taxon>
        <taxon>Eutheria</taxon>
        <taxon>Laurasiatheria</taxon>
        <taxon>Carnivora</taxon>
        <taxon>Feliformia</taxon>
        <taxon>Felidae</taxon>
        <taxon>Felinae</taxon>
        <taxon>Felis</taxon>
    </lineage>
</organism>
<dbReference type="Proteomes" id="UP000823872">
    <property type="component" value="Chromosome A2"/>
</dbReference>
<dbReference type="PANTHER" id="PTHR19256">
    <property type="entry name" value="T-CELL RECEPTOR GAMMA CHAIN"/>
    <property type="match status" value="1"/>
</dbReference>
<feature type="compositionally biased region" description="Low complexity" evidence="7">
    <location>
        <begin position="169"/>
        <end position="182"/>
    </location>
</feature>
<gene>
    <name evidence="10" type="primary">RAB1A</name>
</gene>
<evidence type="ECO:0000256" key="8">
    <source>
        <dbReference type="SAM" id="Phobius"/>
    </source>
</evidence>
<dbReference type="Gene3D" id="2.60.40.10">
    <property type="entry name" value="Immunoglobulins"/>
    <property type="match status" value="1"/>
</dbReference>
<evidence type="ECO:0000256" key="2">
    <source>
        <dbReference type="ARBA" id="ARBA00022692"/>
    </source>
</evidence>
<dbReference type="InterPro" id="IPR013783">
    <property type="entry name" value="Ig-like_fold"/>
</dbReference>
<keyword evidence="5" id="KW-0675">Receptor</keyword>
<dbReference type="InterPro" id="IPR007110">
    <property type="entry name" value="Ig-like_dom"/>
</dbReference>
<keyword evidence="6" id="KW-0393">Immunoglobulin domain</keyword>
<dbReference type="PROSITE" id="PS50835">
    <property type="entry name" value="IG_LIKE"/>
    <property type="match status" value="1"/>
</dbReference>
<evidence type="ECO:0000256" key="4">
    <source>
        <dbReference type="ARBA" id="ARBA00023136"/>
    </source>
</evidence>
<feature type="region of interest" description="Disordered" evidence="7">
    <location>
        <begin position="158"/>
        <end position="182"/>
    </location>
</feature>
<dbReference type="SMART" id="SM00407">
    <property type="entry name" value="IGc1"/>
    <property type="match status" value="1"/>
</dbReference>